<dbReference type="WBParaSite" id="PS1159_v2.g18073.t1">
    <property type="protein sequence ID" value="PS1159_v2.g18073.t1"/>
    <property type="gene ID" value="PS1159_v2.g18073"/>
</dbReference>
<dbReference type="Proteomes" id="UP000887580">
    <property type="component" value="Unplaced"/>
</dbReference>
<organism evidence="1 2">
    <name type="scientific">Panagrolaimus sp. PS1159</name>
    <dbReference type="NCBI Taxonomy" id="55785"/>
    <lineage>
        <taxon>Eukaryota</taxon>
        <taxon>Metazoa</taxon>
        <taxon>Ecdysozoa</taxon>
        <taxon>Nematoda</taxon>
        <taxon>Chromadorea</taxon>
        <taxon>Rhabditida</taxon>
        <taxon>Tylenchina</taxon>
        <taxon>Panagrolaimomorpha</taxon>
        <taxon>Panagrolaimoidea</taxon>
        <taxon>Panagrolaimidae</taxon>
        <taxon>Panagrolaimus</taxon>
    </lineage>
</organism>
<sequence>MSSAQMPIILLRDGTENRQGRGKVMNNINAYINVSDYVRTSLGPRGMDKLVNNFLPGQHVVLQVKKFIFRKKNVDTV</sequence>
<proteinExistence type="predicted"/>
<protein>
    <submittedName>
        <fullName evidence="2">Uncharacterized protein</fullName>
    </submittedName>
</protein>
<reference evidence="2" key="1">
    <citation type="submission" date="2022-11" db="UniProtKB">
        <authorList>
            <consortium name="WormBaseParasite"/>
        </authorList>
    </citation>
    <scope>IDENTIFICATION</scope>
</reference>
<name>A0AC35FJF5_9BILA</name>
<evidence type="ECO:0000313" key="1">
    <source>
        <dbReference type="Proteomes" id="UP000887580"/>
    </source>
</evidence>
<evidence type="ECO:0000313" key="2">
    <source>
        <dbReference type="WBParaSite" id="PS1159_v2.g18073.t1"/>
    </source>
</evidence>
<accession>A0AC35FJF5</accession>